<accession>A0A1Y0IU23</accession>
<dbReference type="KEGG" id="tum:CBW65_18980"/>
<keyword evidence="2" id="KW-1185">Reference proteome</keyword>
<gene>
    <name evidence="1" type="ORF">CBW65_18980</name>
</gene>
<sequence>MLMIEKVRLSIGICLAGAVISIPVSTASAGGTFMALGVADYMYASDLNNDDAYKFRDRLLANGNWVKYAEYYDGSVWDTDFVNSGKYTDILLFTGHGSSTGNLILQEAGGSTYTNTKRIYANWDDVGNGWVGWDDTVDHDFEWAMFMACDVLVQNGWGGTLANGGHHIFGYRDNSSESADSFVVDSFLTRAWGTNQHVPVRMIFAWEMANVTWDEPAWAITGHKGNENDYFHFVNTGATKDISGTSDIYHWFSGGGYYLDVWKNESSEQPLNVGQTKKLGNVKIEHEALNYEELAKSFFTNGYVTETGGEFGSQIYTDEGAILNVYPSGAISYSHESGTTTALFSQEQALQQADAFIQKHGGMPSDAYVDEIIPRKSVHEDTGQEYVTGYQITYRHSYEDVAIRGMAGDAIKVIVDNSGVPFYYREWNFVKSKVIGSEKDTISVQDVLKKAESEISAKSKSTKKQKVENIEMVYWSKPFVMKQDIMKPAWRVSTKIQDIYVDAHTGEVIDTEKAIKEFVQ</sequence>
<protein>
    <submittedName>
        <fullName evidence="1">Uncharacterized protein</fullName>
    </submittedName>
</protein>
<dbReference type="InterPro" id="IPR042274">
    <property type="entry name" value="YycH/YycI_2"/>
</dbReference>
<proteinExistence type="predicted"/>
<dbReference type="EMBL" id="CP021434">
    <property type="protein sequence ID" value="ARU62824.1"/>
    <property type="molecule type" value="Genomic_DNA"/>
</dbReference>
<dbReference type="RefSeq" id="WP_087458174.1">
    <property type="nucleotide sequence ID" value="NZ_CP021434.1"/>
</dbReference>
<evidence type="ECO:0000313" key="1">
    <source>
        <dbReference type="EMBL" id="ARU62824.1"/>
    </source>
</evidence>
<dbReference type="OrthoDB" id="2988718at2"/>
<evidence type="ECO:0000313" key="2">
    <source>
        <dbReference type="Proteomes" id="UP000195437"/>
    </source>
</evidence>
<dbReference type="Proteomes" id="UP000195437">
    <property type="component" value="Chromosome"/>
</dbReference>
<dbReference type="AlphaFoldDB" id="A0A1Y0IU23"/>
<organism evidence="1 2">
    <name type="scientific">Tumebacillus avium</name>
    <dbReference type="NCBI Taxonomy" id="1903704"/>
    <lineage>
        <taxon>Bacteria</taxon>
        <taxon>Bacillati</taxon>
        <taxon>Bacillota</taxon>
        <taxon>Bacilli</taxon>
        <taxon>Bacillales</taxon>
        <taxon>Alicyclobacillaceae</taxon>
        <taxon>Tumebacillus</taxon>
    </lineage>
</organism>
<dbReference type="Gene3D" id="3.30.310.160">
    <property type="entry name" value="YycH protein, domain 2"/>
    <property type="match status" value="1"/>
</dbReference>
<name>A0A1Y0IU23_9BACL</name>
<reference evidence="2" key="1">
    <citation type="submission" date="2017-05" db="EMBL/GenBank/DDBJ databases">
        <authorList>
            <person name="Sung H."/>
        </authorList>
    </citation>
    <scope>NUCLEOTIDE SEQUENCE [LARGE SCALE GENOMIC DNA]</scope>
    <source>
        <strain evidence="2">AR23208</strain>
    </source>
</reference>